<dbReference type="AlphaFoldDB" id="A0A1T4YGQ9"/>
<proteinExistence type="predicted"/>
<sequence length="35" mass="3769">MFNISHILCLSIGAIIGFFLATLCNASKRGDKSNL</sequence>
<dbReference type="Proteomes" id="UP000190105">
    <property type="component" value="Unassembled WGS sequence"/>
</dbReference>
<gene>
    <name evidence="1" type="ORF">SAMN05443428_1532</name>
</gene>
<accession>A0A1T4YGQ9</accession>
<dbReference type="STRING" id="1147123.SAMN05443428_1532"/>
<organism evidence="1 2">
    <name type="scientific">Caloramator quimbayensis</name>
    <dbReference type="NCBI Taxonomy" id="1147123"/>
    <lineage>
        <taxon>Bacteria</taxon>
        <taxon>Bacillati</taxon>
        <taxon>Bacillota</taxon>
        <taxon>Clostridia</taxon>
        <taxon>Eubacteriales</taxon>
        <taxon>Clostridiaceae</taxon>
        <taxon>Caloramator</taxon>
    </lineage>
</organism>
<keyword evidence="2" id="KW-1185">Reference proteome</keyword>
<evidence type="ECO:0000313" key="2">
    <source>
        <dbReference type="Proteomes" id="UP000190105"/>
    </source>
</evidence>
<reference evidence="2" key="1">
    <citation type="submission" date="2017-02" db="EMBL/GenBank/DDBJ databases">
        <authorList>
            <person name="Varghese N."/>
            <person name="Submissions S."/>
        </authorList>
    </citation>
    <scope>NUCLEOTIDE SEQUENCE [LARGE SCALE GENOMIC DNA]</scope>
    <source>
        <strain evidence="2">USBA 833</strain>
    </source>
</reference>
<evidence type="ECO:0000313" key="1">
    <source>
        <dbReference type="EMBL" id="SKB01022.1"/>
    </source>
</evidence>
<name>A0A1T4YGQ9_9CLOT</name>
<protein>
    <submittedName>
        <fullName evidence="1">Uncharacterized protein</fullName>
    </submittedName>
</protein>
<dbReference type="EMBL" id="FUYH01000053">
    <property type="protein sequence ID" value="SKB01022.1"/>
    <property type="molecule type" value="Genomic_DNA"/>
</dbReference>